<keyword evidence="2" id="KW-0812">Transmembrane</keyword>
<dbReference type="Proteomes" id="UP000321555">
    <property type="component" value="Chromosome"/>
</dbReference>
<feature type="transmembrane region" description="Helical" evidence="2">
    <location>
        <begin position="300"/>
        <end position="318"/>
    </location>
</feature>
<proteinExistence type="predicted"/>
<evidence type="ECO:0000313" key="5">
    <source>
        <dbReference type="Proteomes" id="UP000321555"/>
    </source>
</evidence>
<feature type="domain" description="TNase-like" evidence="3">
    <location>
        <begin position="118"/>
        <end position="247"/>
    </location>
</feature>
<dbReference type="STRING" id="1742359.GCA_001439625_00821"/>
<evidence type="ECO:0000256" key="1">
    <source>
        <dbReference type="SAM" id="MobiDB-lite"/>
    </source>
</evidence>
<organism evidence="4 5">
    <name type="scientific">Cytobacillus dafuensis</name>
    <name type="common">Bacillus dafuensis</name>
    <dbReference type="NCBI Taxonomy" id="1742359"/>
    <lineage>
        <taxon>Bacteria</taxon>
        <taxon>Bacillati</taxon>
        <taxon>Bacillota</taxon>
        <taxon>Bacilli</taxon>
        <taxon>Bacillales</taxon>
        <taxon>Bacillaceae</taxon>
        <taxon>Cytobacillus</taxon>
    </lineage>
</organism>
<name>A0A5B8ZBC3_CYTDA</name>
<evidence type="ECO:0000259" key="3">
    <source>
        <dbReference type="PROSITE" id="PS50830"/>
    </source>
</evidence>
<dbReference type="PROSITE" id="PS50830">
    <property type="entry name" value="TNASE_3"/>
    <property type="match status" value="1"/>
</dbReference>
<feature type="region of interest" description="Disordered" evidence="1">
    <location>
        <begin position="264"/>
        <end position="297"/>
    </location>
</feature>
<dbReference type="SUPFAM" id="SSF50199">
    <property type="entry name" value="Staphylococcal nuclease"/>
    <property type="match status" value="1"/>
</dbReference>
<protein>
    <submittedName>
        <fullName evidence="4">Nuclease</fullName>
    </submittedName>
</protein>
<dbReference type="SMART" id="SM00318">
    <property type="entry name" value="SNc"/>
    <property type="match status" value="1"/>
</dbReference>
<dbReference type="Pfam" id="PF00565">
    <property type="entry name" value="SNase"/>
    <property type="match status" value="1"/>
</dbReference>
<dbReference type="InterPro" id="IPR035437">
    <property type="entry name" value="SNase_OB-fold_sf"/>
</dbReference>
<feature type="compositionally biased region" description="Basic and acidic residues" evidence="1">
    <location>
        <begin position="275"/>
        <end position="296"/>
    </location>
</feature>
<keyword evidence="2" id="KW-0472">Membrane</keyword>
<dbReference type="InterPro" id="IPR016071">
    <property type="entry name" value="Staphylococal_nuclease_OB-fold"/>
</dbReference>
<dbReference type="EMBL" id="CP042593">
    <property type="protein sequence ID" value="QED50117.1"/>
    <property type="molecule type" value="Genomic_DNA"/>
</dbReference>
<keyword evidence="2" id="KW-1133">Transmembrane helix</keyword>
<accession>A0A5B8ZBC3</accession>
<dbReference type="Gene3D" id="2.40.50.90">
    <property type="match status" value="1"/>
</dbReference>
<gene>
    <name evidence="4" type="ORF">FSZ17_11860</name>
</gene>
<evidence type="ECO:0000313" key="4">
    <source>
        <dbReference type="EMBL" id="QED50117.1"/>
    </source>
</evidence>
<dbReference type="OrthoDB" id="4376109at2"/>
<sequence length="324" mass="36679">MIIFVFTTISFFILPTLTAAHNGARDELGGHFRKADCVYLLHEPSSLAKTAANMDELIQLIKKYNSNSSCASGLSKENVDLEGYSFPNQNETGQKEVSTPSDNISSTEEPNDAIKLGTRYPAELVKCTDGDTAQFKINGQTYITRFLYIDTPESTNKIEPFGKEASTYTCSFLRSGNITLETDGDRVFDKYNRLLAWVWVDDQLLQEEITKAGFVEDFYDYGDYLYEDRIVSSMAEAKKLSKGMYATTVEEMDEIENRTVAIPDKTEEAVTDPTQTEKIDNNQKDESSETKEKNSEENGISDKVIIGLLVIVFLYYFIRRKNRK</sequence>
<feature type="region of interest" description="Disordered" evidence="1">
    <location>
        <begin position="82"/>
        <end position="110"/>
    </location>
</feature>
<keyword evidence="5" id="KW-1185">Reference proteome</keyword>
<evidence type="ECO:0000256" key="2">
    <source>
        <dbReference type="SAM" id="Phobius"/>
    </source>
</evidence>
<feature type="compositionally biased region" description="Polar residues" evidence="1">
    <location>
        <begin position="86"/>
        <end position="108"/>
    </location>
</feature>
<dbReference type="AlphaFoldDB" id="A0A5B8ZBC3"/>
<reference evidence="5" key="1">
    <citation type="submission" date="2019-08" db="EMBL/GenBank/DDBJ databases">
        <authorList>
            <person name="Zheng X."/>
        </authorList>
    </citation>
    <scope>NUCLEOTIDE SEQUENCE [LARGE SCALE GENOMIC DNA]</scope>
    <source>
        <strain evidence="5">FJAT-25496</strain>
    </source>
</reference>
<dbReference type="KEGG" id="bda:FSZ17_11860"/>